<sequence length="115" mass="13590">MTKSKQQLNREYYEKHHKKIIQKAAERSRKAKASKTFAILLNELTDSRIKLEAQLLHGSMKGWKINPDHLVRLWRDYQKEANVFLAMDNLKEERPHFEAYVERVLAPSNEQKAGE</sequence>
<dbReference type="Proteomes" id="UP001155586">
    <property type="component" value="Unassembled WGS sequence"/>
</dbReference>
<gene>
    <name evidence="1" type="ORF">MD483_09620</name>
</gene>
<evidence type="ECO:0000313" key="1">
    <source>
        <dbReference type="EMBL" id="MCW8334080.1"/>
    </source>
</evidence>
<name>A0A9X3CEB1_9VIBR</name>
<dbReference type="RefSeq" id="WP_265687484.1">
    <property type="nucleotide sequence ID" value="NZ_JAKRRX010000044.1"/>
</dbReference>
<proteinExistence type="predicted"/>
<comment type="caution">
    <text evidence="1">The sequence shown here is derived from an EMBL/GenBank/DDBJ whole genome shotgun (WGS) entry which is preliminary data.</text>
</comment>
<accession>A0A9X3CEB1</accession>
<keyword evidence="2" id="KW-1185">Reference proteome</keyword>
<reference evidence="1" key="1">
    <citation type="submission" date="2022-02" db="EMBL/GenBank/DDBJ databases">
        <title>Vibrio sp. nov., a new bacterium isolated from Bohai sea, China.</title>
        <authorList>
            <person name="Yuan Y."/>
        </authorList>
    </citation>
    <scope>NUCLEOTIDE SEQUENCE</scope>
    <source>
        <strain evidence="1">DBSS07</strain>
    </source>
</reference>
<dbReference type="AlphaFoldDB" id="A0A9X3CEB1"/>
<protein>
    <submittedName>
        <fullName evidence="1">Uncharacterized protein</fullName>
    </submittedName>
</protein>
<organism evidence="1 2">
    <name type="scientific">Vibrio paucivorans</name>
    <dbReference type="NCBI Taxonomy" id="2829489"/>
    <lineage>
        <taxon>Bacteria</taxon>
        <taxon>Pseudomonadati</taxon>
        <taxon>Pseudomonadota</taxon>
        <taxon>Gammaproteobacteria</taxon>
        <taxon>Vibrionales</taxon>
        <taxon>Vibrionaceae</taxon>
        <taxon>Vibrio</taxon>
    </lineage>
</organism>
<evidence type="ECO:0000313" key="2">
    <source>
        <dbReference type="Proteomes" id="UP001155586"/>
    </source>
</evidence>
<dbReference type="EMBL" id="JAKRRX010000044">
    <property type="protein sequence ID" value="MCW8334080.1"/>
    <property type="molecule type" value="Genomic_DNA"/>
</dbReference>